<evidence type="ECO:0000313" key="1">
    <source>
        <dbReference type="EMBL" id="GBN81631.1"/>
    </source>
</evidence>
<reference evidence="1 3" key="1">
    <citation type="journal article" date="2019" name="Sci. Rep.">
        <title>Orb-weaving spider Araneus ventricosus genome elucidates the spidroin gene catalogue.</title>
        <authorList>
            <person name="Kono N."/>
            <person name="Nakamura H."/>
            <person name="Ohtoshi R."/>
            <person name="Moran D.A.P."/>
            <person name="Shinohara A."/>
            <person name="Yoshida Y."/>
            <person name="Fujiwara M."/>
            <person name="Mori M."/>
            <person name="Tomita M."/>
            <person name="Arakawa K."/>
        </authorList>
    </citation>
    <scope>NUCLEOTIDE SEQUENCE [LARGE SCALE GENOMIC DNA]</scope>
</reference>
<gene>
    <name evidence="2" type="ORF">AVEN_128857_1</name>
    <name evidence="1" type="ORF">AVEN_242438_1</name>
</gene>
<organism evidence="1 3">
    <name type="scientific">Araneus ventricosus</name>
    <name type="common">Orbweaver spider</name>
    <name type="synonym">Epeira ventricosa</name>
    <dbReference type="NCBI Taxonomy" id="182803"/>
    <lineage>
        <taxon>Eukaryota</taxon>
        <taxon>Metazoa</taxon>
        <taxon>Ecdysozoa</taxon>
        <taxon>Arthropoda</taxon>
        <taxon>Chelicerata</taxon>
        <taxon>Arachnida</taxon>
        <taxon>Araneae</taxon>
        <taxon>Araneomorphae</taxon>
        <taxon>Entelegynae</taxon>
        <taxon>Araneoidea</taxon>
        <taxon>Araneidae</taxon>
        <taxon>Araneus</taxon>
    </lineage>
</organism>
<proteinExistence type="predicted"/>
<dbReference type="AlphaFoldDB" id="A0A4Y2S0X6"/>
<protein>
    <submittedName>
        <fullName evidence="1">Uncharacterized protein</fullName>
    </submittedName>
</protein>
<dbReference type="EMBL" id="BGPR01019336">
    <property type="protein sequence ID" value="GBN81635.1"/>
    <property type="molecule type" value="Genomic_DNA"/>
</dbReference>
<sequence length="96" mass="10804">MCRFMTIALDDGCFGTDLIIWSIAMITVEAAASFSSNYHIEDGERLTTDGFNVSAYTADFQFNSWLEPETSEAELTCPHAQRIFNLIRVSNLRLSD</sequence>
<comment type="caution">
    <text evidence="1">The sequence shown here is derived from an EMBL/GenBank/DDBJ whole genome shotgun (WGS) entry which is preliminary data.</text>
</comment>
<evidence type="ECO:0000313" key="2">
    <source>
        <dbReference type="EMBL" id="GBN81635.1"/>
    </source>
</evidence>
<evidence type="ECO:0000313" key="3">
    <source>
        <dbReference type="Proteomes" id="UP000499080"/>
    </source>
</evidence>
<dbReference type="EMBL" id="BGPR01019334">
    <property type="protein sequence ID" value="GBN81631.1"/>
    <property type="molecule type" value="Genomic_DNA"/>
</dbReference>
<name>A0A4Y2S0X6_ARAVE</name>
<accession>A0A4Y2S0X6</accession>
<keyword evidence="3" id="KW-1185">Reference proteome</keyword>
<dbReference type="Proteomes" id="UP000499080">
    <property type="component" value="Unassembled WGS sequence"/>
</dbReference>